<evidence type="ECO:0000313" key="4">
    <source>
        <dbReference type="EMBL" id="TCI02193.1"/>
    </source>
</evidence>
<feature type="domain" description="RNA polymerase sigma factor 70 region 4 type 2" evidence="2">
    <location>
        <begin position="130"/>
        <end position="169"/>
    </location>
</feature>
<gene>
    <name evidence="4" type="ORF">EZV61_14750</name>
</gene>
<dbReference type="Proteomes" id="UP000292554">
    <property type="component" value="Unassembled WGS sequence"/>
</dbReference>
<protein>
    <submittedName>
        <fullName evidence="4">Sigma-70 family RNA polymerase sigma factor</fullName>
    </submittedName>
</protein>
<organism evidence="4 5">
    <name type="scientific">Corallincola luteus</name>
    <dbReference type="NCBI Taxonomy" id="1775177"/>
    <lineage>
        <taxon>Bacteria</taxon>
        <taxon>Pseudomonadati</taxon>
        <taxon>Pseudomonadota</taxon>
        <taxon>Gammaproteobacteria</taxon>
        <taxon>Alteromonadales</taxon>
        <taxon>Psychromonadaceae</taxon>
        <taxon>Corallincola</taxon>
    </lineage>
</organism>
<dbReference type="Pfam" id="PF20239">
    <property type="entry name" value="DUF6596"/>
    <property type="match status" value="1"/>
</dbReference>
<sequence length="423" mass="47873">MNNKIQQTLTEHLFRHEYGALVASLARKFGIQHLETIEDAVQTAMFKALTHWPGNQPPDTPAAWLYKVALREILSELRADQRHHHLLHQEQTARDEPTSEHLDVSFSSELADSLLRMLFLACDKNIPVASQLVFTLKSLCGFSVPEIATRLFITEANVYKRLTRAKKYLKSQPRLLNELSDSQVNERIATVHNVLYLMFTEGYLSSHPDTAIRKDLCEEATRLTLVLSQNKLGNVPATLALLALMHFNLARLDSRRDDSGLVLLADQDRCKWNQSQIVQGLVYLEQSASGDAISRFHIEAGIAAEHCLAKNYDSTNWEKIAAAYKLLETFAPSPMHLLNRALATAQYKNPADGLQIIKQANIPTWLSCSYHWYAVIADLQYRANELDSAEKNAEQAIALAPTDEIKKLLKQRMNTHRVVNLIE</sequence>
<dbReference type="PANTHER" id="PTHR47756:SF2">
    <property type="entry name" value="BLL6612 PROTEIN"/>
    <property type="match status" value="1"/>
</dbReference>
<dbReference type="Gene3D" id="1.10.10.10">
    <property type="entry name" value="Winged helix-like DNA-binding domain superfamily/Winged helix DNA-binding domain"/>
    <property type="match status" value="1"/>
</dbReference>
<feature type="domain" description="DUF6596" evidence="3">
    <location>
        <begin position="187"/>
        <end position="288"/>
    </location>
</feature>
<comment type="caution">
    <text evidence="4">The sequence shown here is derived from an EMBL/GenBank/DDBJ whole genome shotgun (WGS) entry which is preliminary data.</text>
</comment>
<dbReference type="Pfam" id="PF04542">
    <property type="entry name" value="Sigma70_r2"/>
    <property type="match status" value="1"/>
</dbReference>
<dbReference type="InterPro" id="IPR046531">
    <property type="entry name" value="DUF6596"/>
</dbReference>
<dbReference type="Pfam" id="PF08281">
    <property type="entry name" value="Sigma70_r4_2"/>
    <property type="match status" value="1"/>
</dbReference>
<feature type="domain" description="RNA polymerase sigma-70 region 2" evidence="1">
    <location>
        <begin position="17"/>
        <end position="82"/>
    </location>
</feature>
<dbReference type="InterPro" id="IPR013325">
    <property type="entry name" value="RNA_pol_sigma_r2"/>
</dbReference>
<accession>A0ABY2AIS8</accession>
<dbReference type="EMBL" id="SJXE01000008">
    <property type="protein sequence ID" value="TCI02193.1"/>
    <property type="molecule type" value="Genomic_DNA"/>
</dbReference>
<evidence type="ECO:0000259" key="1">
    <source>
        <dbReference type="Pfam" id="PF04542"/>
    </source>
</evidence>
<dbReference type="PANTHER" id="PTHR47756">
    <property type="entry name" value="BLL6612 PROTEIN-RELATED"/>
    <property type="match status" value="1"/>
</dbReference>
<proteinExistence type="predicted"/>
<evidence type="ECO:0000313" key="5">
    <source>
        <dbReference type="Proteomes" id="UP000292554"/>
    </source>
</evidence>
<keyword evidence="5" id="KW-1185">Reference proteome</keyword>
<dbReference type="InterPro" id="IPR036388">
    <property type="entry name" value="WH-like_DNA-bd_sf"/>
</dbReference>
<evidence type="ECO:0000259" key="3">
    <source>
        <dbReference type="Pfam" id="PF20239"/>
    </source>
</evidence>
<dbReference type="InterPro" id="IPR014284">
    <property type="entry name" value="RNA_pol_sigma-70_dom"/>
</dbReference>
<name>A0ABY2AIS8_9GAMM</name>
<dbReference type="SUPFAM" id="SSF88946">
    <property type="entry name" value="Sigma2 domain of RNA polymerase sigma factors"/>
    <property type="match status" value="1"/>
</dbReference>
<dbReference type="InterPro" id="IPR007627">
    <property type="entry name" value="RNA_pol_sigma70_r2"/>
</dbReference>
<dbReference type="InterPro" id="IPR013249">
    <property type="entry name" value="RNA_pol_sigma70_r4_t2"/>
</dbReference>
<dbReference type="SUPFAM" id="SSF88659">
    <property type="entry name" value="Sigma3 and sigma4 domains of RNA polymerase sigma factors"/>
    <property type="match status" value="1"/>
</dbReference>
<reference evidence="4 5" key="1">
    <citation type="submission" date="2019-02" db="EMBL/GenBank/DDBJ databases">
        <title>Corallincola luteus sp. nov., a marine bacterium isolated from surface sediment of Bohai Sea in China.</title>
        <authorList>
            <person name="Ren Q."/>
        </authorList>
    </citation>
    <scope>NUCLEOTIDE SEQUENCE [LARGE SCALE GENOMIC DNA]</scope>
    <source>
        <strain evidence="4 5">DASS28</strain>
    </source>
</reference>
<dbReference type="InterPro" id="IPR013324">
    <property type="entry name" value="RNA_pol_sigma_r3/r4-like"/>
</dbReference>
<dbReference type="Gene3D" id="1.10.1740.10">
    <property type="match status" value="1"/>
</dbReference>
<evidence type="ECO:0000259" key="2">
    <source>
        <dbReference type="Pfam" id="PF08281"/>
    </source>
</evidence>
<dbReference type="NCBIfam" id="TIGR02937">
    <property type="entry name" value="sigma70-ECF"/>
    <property type="match status" value="1"/>
</dbReference>